<evidence type="ECO:0000313" key="3">
    <source>
        <dbReference type="Proteomes" id="UP000396862"/>
    </source>
</evidence>
<sequence>MTGVIFSTAYPEIFILLCLAFAWFLMRLLYRHASAFENLGRWQLWTLKGLRFAVLFLMTVLLLSPVVKLKKKTKNKPVVLVLQDNSSSMLNHPDSLKIRSTLDSLKRRVASNLSGLADLKWYLFADSVQEGTAPDYKGNLSDYSDAIQSVAAQHAYEKPVAMLIVGDGIYNAGQNPVNTVRTLGYPVYSVIEGDTTVHSDIRISQVRANTTAFPGKAFPVEVEIAGNGLKSGQTRISITHDGKVVEQRIVPIAGSSVFRRESFRLKSEKPGLQHYQIQLSPVSGEQNTANNTRVLTVDVLNSQRKILILAGAPHPDIGALTEALESDPQFKVVVAPFGHFGDYSPEKFNLLIFYQVPESKDVGISDLKKFIDSRTSRWYFLGTQSSISAFNKLNGGMKIVSENKQLADVQMKVNPGFGLFHPDIRLNDWLGAQTPLVIPEGKVETEPFMETLFYQSGSGEEKPALIMGEQSGVKKAVFDGEGIWRWRISARSVDGDKALFNDWIVNTARYLALKRNEDQFNVHFNRMVQANEAVHFSATLFNAIYEPVHNSAVTLDLTNASGKLFHYVFTEDNDGYELNAGHLPPGSYHFSATAKVGADSLKESGDFEVMAARTEMLETRANQQIMTAVAQYSGGKVYFANQLDQLFPDLKKLLQSRSEQTEEVVMMDAIRYEFVLFLLIALLAVEWFLRRYWGSY</sequence>
<dbReference type="PANTHER" id="PTHR37947">
    <property type="entry name" value="BLL2462 PROTEIN"/>
    <property type="match status" value="1"/>
</dbReference>
<evidence type="ECO:0000256" key="1">
    <source>
        <dbReference type="SAM" id="Phobius"/>
    </source>
</evidence>
<keyword evidence="1" id="KW-0812">Transmembrane</keyword>
<keyword evidence="1" id="KW-1133">Transmembrane helix</keyword>
<comment type="caution">
    <text evidence="2">The sequence shown here is derived from an EMBL/GenBank/DDBJ whole genome shotgun (WGS) entry which is preliminary data.</text>
</comment>
<dbReference type="Proteomes" id="UP000396862">
    <property type="component" value="Unassembled WGS sequence"/>
</dbReference>
<feature type="transmembrane region" description="Helical" evidence="1">
    <location>
        <begin position="50"/>
        <end position="67"/>
    </location>
</feature>
<proteinExistence type="predicted"/>
<keyword evidence="3" id="KW-1185">Reference proteome</keyword>
<protein>
    <recommendedName>
        <fullName evidence="4">VWA domain-containing protein</fullName>
    </recommendedName>
</protein>
<feature type="transmembrane region" description="Helical" evidence="1">
    <location>
        <begin position="12"/>
        <end position="30"/>
    </location>
</feature>
<dbReference type="EMBL" id="BLAU01000001">
    <property type="protein sequence ID" value="GET22428.1"/>
    <property type="molecule type" value="Genomic_DNA"/>
</dbReference>
<reference evidence="2 3" key="1">
    <citation type="submission" date="2019-10" db="EMBL/GenBank/DDBJ databases">
        <title>Prolixibacter strains distinguished by the presence of nitrate reductase genes were adept at nitrate-dependent anaerobic corrosion of metallic iron and carbon steel.</title>
        <authorList>
            <person name="Iino T."/>
            <person name="Shono N."/>
            <person name="Ito K."/>
            <person name="Nakamura R."/>
            <person name="Sueoka K."/>
            <person name="Harayama S."/>
            <person name="Ohkuma M."/>
        </authorList>
    </citation>
    <scope>NUCLEOTIDE SEQUENCE [LARGE SCALE GENOMIC DNA]</scope>
    <source>
        <strain evidence="2 3">MIC1-1</strain>
    </source>
</reference>
<accession>A0ABQ0ZM10</accession>
<organism evidence="2 3">
    <name type="scientific">Prolixibacter denitrificans</name>
    <dbReference type="NCBI Taxonomy" id="1541063"/>
    <lineage>
        <taxon>Bacteria</taxon>
        <taxon>Pseudomonadati</taxon>
        <taxon>Bacteroidota</taxon>
        <taxon>Bacteroidia</taxon>
        <taxon>Marinilabiliales</taxon>
        <taxon>Prolixibacteraceae</taxon>
        <taxon>Prolixibacter</taxon>
    </lineage>
</organism>
<dbReference type="PANTHER" id="PTHR37947:SF1">
    <property type="entry name" value="BLL2462 PROTEIN"/>
    <property type="match status" value="1"/>
</dbReference>
<gene>
    <name evidence="2" type="ORF">JCM18694_26740</name>
</gene>
<feature type="transmembrane region" description="Helical" evidence="1">
    <location>
        <begin position="674"/>
        <end position="693"/>
    </location>
</feature>
<evidence type="ECO:0000313" key="2">
    <source>
        <dbReference type="EMBL" id="GET22428.1"/>
    </source>
</evidence>
<keyword evidence="1" id="KW-0472">Membrane</keyword>
<name>A0ABQ0ZM10_9BACT</name>
<evidence type="ECO:0008006" key="4">
    <source>
        <dbReference type="Google" id="ProtNLM"/>
    </source>
</evidence>